<accession>A0ABD4KWH9</accession>
<dbReference type="RefSeq" id="WP_198056822.1">
    <property type="nucleotide sequence ID" value="NZ_JAEDAF010000001.1"/>
</dbReference>
<evidence type="ECO:0000256" key="1">
    <source>
        <dbReference type="SAM" id="MobiDB-lite"/>
    </source>
</evidence>
<evidence type="ECO:0008006" key="4">
    <source>
        <dbReference type="Google" id="ProtNLM"/>
    </source>
</evidence>
<organism evidence="2 3">
    <name type="scientific">Bisbaumannia pacifica</name>
    <dbReference type="NCBI Taxonomy" id="77098"/>
    <lineage>
        <taxon>Bacteria</taxon>
        <taxon>Pseudomonadati</taxon>
        <taxon>Pseudomonadota</taxon>
        <taxon>Gammaproteobacteria</taxon>
        <taxon>Oceanospirillales</taxon>
        <taxon>Halomonadaceae</taxon>
        <taxon>Bisbaumannia</taxon>
    </lineage>
</organism>
<comment type="caution">
    <text evidence="2">The sequence shown here is derived from an EMBL/GenBank/DDBJ whole genome shotgun (WGS) entry which is preliminary data.</text>
</comment>
<sequence>MDMDPEQGAQQRDSLVEAMLGPLYEQMLPQVRQILEQGRDAPERAIGRVLAQLMLTAWQALTDQGKTVAPGVLVQAGMVAAQAVGEIAVRLGVLPEQGNGDAIEAAFMLAMGQFGQAAGGDMPPEQRQRYAELIGALRQAKQLSGAQPSGSAPQQPQQPQGGM</sequence>
<dbReference type="Proteomes" id="UP000651738">
    <property type="component" value="Unassembled WGS sequence"/>
</dbReference>
<name>A0ABD4KWH9_9GAMM</name>
<evidence type="ECO:0000313" key="3">
    <source>
        <dbReference type="Proteomes" id="UP000651738"/>
    </source>
</evidence>
<protein>
    <recommendedName>
        <fullName evidence="4">Transcriptional regulator</fullName>
    </recommendedName>
</protein>
<dbReference type="EMBL" id="JAEDAF010000001">
    <property type="protein sequence ID" value="MBH8578800.1"/>
    <property type="molecule type" value="Genomic_DNA"/>
</dbReference>
<dbReference type="AlphaFoldDB" id="A0ABD4KWH9"/>
<gene>
    <name evidence="2" type="ORF">I7V36_01725</name>
</gene>
<reference evidence="2 3" key="1">
    <citation type="submission" date="2020-12" db="EMBL/GenBank/DDBJ databases">
        <title>Draft genome sequence of Halomonas pacifica strain CARE-V15.</title>
        <authorList>
            <person name="Vignesh N."/>
            <person name="Thabitha A."/>
            <person name="Saravanan R."/>
            <person name="Manigandan V."/>
        </authorList>
    </citation>
    <scope>NUCLEOTIDE SEQUENCE [LARGE SCALE GENOMIC DNA]</scope>
    <source>
        <strain evidence="2 3">CARE-V15</strain>
    </source>
</reference>
<evidence type="ECO:0000313" key="2">
    <source>
        <dbReference type="EMBL" id="MBH8578800.1"/>
    </source>
</evidence>
<feature type="region of interest" description="Disordered" evidence="1">
    <location>
        <begin position="140"/>
        <end position="163"/>
    </location>
</feature>
<feature type="compositionally biased region" description="Low complexity" evidence="1">
    <location>
        <begin position="144"/>
        <end position="163"/>
    </location>
</feature>
<proteinExistence type="predicted"/>